<dbReference type="STRING" id="1890364.A0A2P6NAM3"/>
<gene>
    <name evidence="12" type="ORF">PROFUN_11107</name>
</gene>
<dbReference type="PANTHER" id="PTHR28286:SF2">
    <property type="entry name" value="BACTERIORHODOPSIN _OPSIN, NOPA (EUROFUNG)"/>
    <property type="match status" value="1"/>
</dbReference>
<dbReference type="Proteomes" id="UP000241769">
    <property type="component" value="Unassembled WGS sequence"/>
</dbReference>
<dbReference type="Gene3D" id="1.20.1070.10">
    <property type="entry name" value="Rhodopsin 7-helix transmembrane proteins"/>
    <property type="match status" value="1"/>
</dbReference>
<dbReference type="SUPFAM" id="SSF81321">
    <property type="entry name" value="Family A G protein-coupled receptor-like"/>
    <property type="match status" value="1"/>
</dbReference>
<dbReference type="InParanoid" id="A0A2P6NAM3"/>
<dbReference type="EMBL" id="MDYQ01000133">
    <property type="protein sequence ID" value="PRP80993.1"/>
    <property type="molecule type" value="Genomic_DNA"/>
</dbReference>
<keyword evidence="7 11" id="KW-1133">Transmembrane helix</keyword>
<dbReference type="PRINTS" id="PR00251">
    <property type="entry name" value="BACTRLOPSIN"/>
</dbReference>
<evidence type="ECO:0000256" key="4">
    <source>
        <dbReference type="ARBA" id="ARBA00022606"/>
    </source>
</evidence>
<keyword evidence="13" id="KW-1185">Reference proteome</keyword>
<comment type="caution">
    <text evidence="12">The sequence shown here is derived from an EMBL/GenBank/DDBJ whole genome shotgun (WGS) entry which is preliminary data.</text>
</comment>
<feature type="transmembrane region" description="Helical" evidence="11">
    <location>
        <begin position="82"/>
        <end position="102"/>
    </location>
</feature>
<evidence type="ECO:0000256" key="7">
    <source>
        <dbReference type="ARBA" id="ARBA00022989"/>
    </source>
</evidence>
<proteinExistence type="inferred from homology"/>
<dbReference type="InterPro" id="IPR001425">
    <property type="entry name" value="Arc/bac/fun_rhodopsins"/>
</dbReference>
<dbReference type="GO" id="GO:0009881">
    <property type="term" value="F:photoreceptor activity"/>
    <property type="evidence" value="ECO:0007669"/>
    <property type="project" value="UniProtKB-KW"/>
</dbReference>
<keyword evidence="10" id="KW-0675">Receptor</keyword>
<keyword evidence="6" id="KW-0681">Retinal protein</keyword>
<dbReference type="AlphaFoldDB" id="A0A2P6NAM3"/>
<dbReference type="SMART" id="SM01021">
    <property type="entry name" value="Bac_rhodopsin"/>
    <property type="match status" value="1"/>
</dbReference>
<comment type="subcellular location">
    <subcellularLocation>
        <location evidence="1">Membrane</location>
        <topology evidence="1">Multi-pass membrane protein</topology>
    </subcellularLocation>
</comment>
<evidence type="ECO:0000256" key="11">
    <source>
        <dbReference type="SAM" id="Phobius"/>
    </source>
</evidence>
<dbReference type="GO" id="GO:0016020">
    <property type="term" value="C:membrane"/>
    <property type="evidence" value="ECO:0007669"/>
    <property type="project" value="UniProtKB-SubCell"/>
</dbReference>
<organism evidence="12 13">
    <name type="scientific">Planoprotostelium fungivorum</name>
    <dbReference type="NCBI Taxonomy" id="1890364"/>
    <lineage>
        <taxon>Eukaryota</taxon>
        <taxon>Amoebozoa</taxon>
        <taxon>Evosea</taxon>
        <taxon>Variosea</taxon>
        <taxon>Cavosteliida</taxon>
        <taxon>Cavosteliaceae</taxon>
        <taxon>Planoprotostelium</taxon>
    </lineage>
</organism>
<feature type="transmembrane region" description="Helical" evidence="11">
    <location>
        <begin position="238"/>
        <end position="260"/>
    </location>
</feature>
<evidence type="ECO:0000313" key="12">
    <source>
        <dbReference type="EMBL" id="PRP80993.1"/>
    </source>
</evidence>
<evidence type="ECO:0000256" key="8">
    <source>
        <dbReference type="ARBA" id="ARBA00022991"/>
    </source>
</evidence>
<name>A0A2P6NAM3_9EUKA</name>
<feature type="transmembrane region" description="Helical" evidence="11">
    <location>
        <begin position="170"/>
        <end position="188"/>
    </location>
</feature>
<keyword evidence="9 11" id="KW-0472">Membrane</keyword>
<evidence type="ECO:0000313" key="13">
    <source>
        <dbReference type="Proteomes" id="UP000241769"/>
    </source>
</evidence>
<evidence type="ECO:0000256" key="3">
    <source>
        <dbReference type="ARBA" id="ARBA00022543"/>
    </source>
</evidence>
<evidence type="ECO:0000256" key="2">
    <source>
        <dbReference type="ARBA" id="ARBA00008130"/>
    </source>
</evidence>
<feature type="transmembrane region" description="Helical" evidence="11">
    <location>
        <begin position="42"/>
        <end position="70"/>
    </location>
</feature>
<comment type="similarity">
    <text evidence="2">Belongs to the archaeal/bacterial/fungal opsin family.</text>
</comment>
<feature type="transmembrane region" description="Helical" evidence="11">
    <location>
        <begin position="114"/>
        <end position="134"/>
    </location>
</feature>
<evidence type="ECO:0000256" key="10">
    <source>
        <dbReference type="ARBA" id="ARBA00023170"/>
    </source>
</evidence>
<dbReference type="PANTHER" id="PTHR28286">
    <property type="match status" value="1"/>
</dbReference>
<sequence length="297" mass="33664">MKLNTTEALFLIDRAHFQRVTDFHWILCNRSPSRTEPESCEMYASVIILLITYGIELLFGVFLIALAYWSDISEEGKDKARLQLLLTGVSDIFSAILMFVKARQVYSGDNSAELLYLQWGVCTPLMIIVLCVLCHLPWETTVTLALLDAVMIFCGYLGSVTPEAPWKFTYFAMGSVIFVSLWSVMLWGRFIANRKGLTTSTESSLSLKLIILTIGSWAFYPLFWLIEELQFISDTYTLDIIHSALSICAKIIFSLVLAWYRSAVGQAYGPLSYLFKVLYHNRAYSSKVTPMDIPLTS</sequence>
<dbReference type="Pfam" id="PF01036">
    <property type="entry name" value="Bac_rhodopsin"/>
    <property type="match status" value="1"/>
</dbReference>
<reference evidence="12 13" key="1">
    <citation type="journal article" date="2018" name="Genome Biol. Evol.">
        <title>Multiple Roots of Fruiting Body Formation in Amoebozoa.</title>
        <authorList>
            <person name="Hillmann F."/>
            <person name="Forbes G."/>
            <person name="Novohradska S."/>
            <person name="Ferling I."/>
            <person name="Riege K."/>
            <person name="Groth M."/>
            <person name="Westermann M."/>
            <person name="Marz M."/>
            <person name="Spaller T."/>
            <person name="Winckler T."/>
            <person name="Schaap P."/>
            <person name="Glockner G."/>
        </authorList>
    </citation>
    <scope>NUCLEOTIDE SEQUENCE [LARGE SCALE GENOMIC DNA]</scope>
    <source>
        <strain evidence="12 13">Jena</strain>
    </source>
</reference>
<evidence type="ECO:0000256" key="9">
    <source>
        <dbReference type="ARBA" id="ARBA00023136"/>
    </source>
</evidence>
<feature type="transmembrane region" description="Helical" evidence="11">
    <location>
        <begin position="141"/>
        <end position="158"/>
    </location>
</feature>
<protein>
    <submittedName>
        <fullName evidence="12">Sensory rhodopsin (SRI)</fullName>
    </submittedName>
</protein>
<feature type="transmembrane region" description="Helical" evidence="11">
    <location>
        <begin position="209"/>
        <end position="226"/>
    </location>
</feature>
<dbReference type="GO" id="GO:0007602">
    <property type="term" value="P:phototransduction"/>
    <property type="evidence" value="ECO:0007669"/>
    <property type="project" value="UniProtKB-KW"/>
</dbReference>
<evidence type="ECO:0000256" key="5">
    <source>
        <dbReference type="ARBA" id="ARBA00022692"/>
    </source>
</evidence>
<evidence type="ECO:0000256" key="6">
    <source>
        <dbReference type="ARBA" id="ARBA00022925"/>
    </source>
</evidence>
<accession>A0A2P6NAM3</accession>
<keyword evidence="3" id="KW-0600">Photoreceptor protein</keyword>
<evidence type="ECO:0000256" key="1">
    <source>
        <dbReference type="ARBA" id="ARBA00004141"/>
    </source>
</evidence>
<keyword evidence="5 11" id="KW-0812">Transmembrane</keyword>
<keyword evidence="8" id="KW-0157">Chromophore</keyword>
<keyword evidence="4" id="KW-0716">Sensory transduction</keyword>